<dbReference type="InterPro" id="IPR017850">
    <property type="entry name" value="Alkaline_phosphatase_core_sf"/>
</dbReference>
<evidence type="ECO:0000313" key="1">
    <source>
        <dbReference type="EMBL" id="RXK46934.1"/>
    </source>
</evidence>
<organism evidence="1 2">
    <name type="scientific">Halorientalis pallida</name>
    <dbReference type="NCBI Taxonomy" id="2479928"/>
    <lineage>
        <taxon>Archaea</taxon>
        <taxon>Methanobacteriati</taxon>
        <taxon>Methanobacteriota</taxon>
        <taxon>Stenosarchaea group</taxon>
        <taxon>Halobacteria</taxon>
        <taxon>Halobacteriales</taxon>
        <taxon>Haloarculaceae</taxon>
        <taxon>Halorientalis</taxon>
    </lineage>
</organism>
<dbReference type="RefSeq" id="WP_129070267.1">
    <property type="nucleotide sequence ID" value="NZ_RDFA01000007.1"/>
</dbReference>
<evidence type="ECO:0008006" key="3">
    <source>
        <dbReference type="Google" id="ProtNLM"/>
    </source>
</evidence>
<protein>
    <recommendedName>
        <fullName evidence="3">Sulfatase</fullName>
    </recommendedName>
</protein>
<proteinExistence type="predicted"/>
<reference evidence="1 2" key="1">
    <citation type="submission" date="2019-01" db="EMBL/GenBank/DDBJ databases">
        <title>Halorientalis sp. F13-25 a new haloarchaeum isolated from hypersaline water.</title>
        <authorList>
            <person name="Ana D.-V."/>
            <person name="Cristina S.-P."/>
            <person name="Antonio V."/>
        </authorList>
    </citation>
    <scope>NUCLEOTIDE SEQUENCE [LARGE SCALE GENOMIC DNA]</scope>
    <source>
        <strain evidence="1 2">F13-25</strain>
    </source>
</reference>
<dbReference type="AlphaFoldDB" id="A0A498KU92"/>
<evidence type="ECO:0000313" key="2">
    <source>
        <dbReference type="Proteomes" id="UP000289691"/>
    </source>
</evidence>
<keyword evidence="2" id="KW-1185">Reference proteome</keyword>
<sequence>MIDACRLDLFREAIDRRPIEPAVGSRWSVDSMTREWMSKTFVEDFAGEQSQTRYVCGNPFSSEAVDEGRLAALDEVWRHQWDSEHGTLLPRPLTDRAIDHGRSEDQKTERVIVHYMQPHWPFLDALELSDGRGWDISGFADNGDSDYRAWDNNPDDVWERLRLGEIDRDGAWRAYRENLHRVLDDVAVLLKNYDAERAVITSDHGNALGEWGIYGHPMHMPLRCLREVPWAETTAIDERTHEPDPANLKTKEIDEEVGQKLTRLGYLK</sequence>
<dbReference type="Gene3D" id="3.40.720.10">
    <property type="entry name" value="Alkaline Phosphatase, subunit A"/>
    <property type="match status" value="1"/>
</dbReference>
<accession>A0A498KU92</accession>
<comment type="caution">
    <text evidence="1">The sequence shown here is derived from an EMBL/GenBank/DDBJ whole genome shotgun (WGS) entry which is preliminary data.</text>
</comment>
<gene>
    <name evidence="1" type="ORF">EAF64_17460</name>
</gene>
<dbReference type="Proteomes" id="UP000289691">
    <property type="component" value="Unassembled WGS sequence"/>
</dbReference>
<dbReference type="SUPFAM" id="SSF53649">
    <property type="entry name" value="Alkaline phosphatase-like"/>
    <property type="match status" value="1"/>
</dbReference>
<dbReference type="EMBL" id="RDFA01000007">
    <property type="protein sequence ID" value="RXK46934.1"/>
    <property type="molecule type" value="Genomic_DNA"/>
</dbReference>
<name>A0A498KU92_9EURY</name>